<evidence type="ECO:0000256" key="3">
    <source>
        <dbReference type="ARBA" id="ARBA00022692"/>
    </source>
</evidence>
<feature type="transmembrane region" description="Helical" evidence="6">
    <location>
        <begin position="349"/>
        <end position="368"/>
    </location>
</feature>
<evidence type="ECO:0000313" key="9">
    <source>
        <dbReference type="Proteomes" id="UP000323257"/>
    </source>
</evidence>
<gene>
    <name evidence="8" type="ORF">BCM02_11254</name>
</gene>
<dbReference type="InterPro" id="IPR020846">
    <property type="entry name" value="MFS_dom"/>
</dbReference>
<dbReference type="NCBIfam" id="NF047574">
    <property type="entry name" value="opine_export_Sa"/>
    <property type="match status" value="1"/>
</dbReference>
<keyword evidence="9" id="KW-1185">Reference proteome</keyword>
<feature type="transmembrane region" description="Helical" evidence="6">
    <location>
        <begin position="91"/>
        <end position="109"/>
    </location>
</feature>
<dbReference type="InterPro" id="IPR036259">
    <property type="entry name" value="MFS_trans_sf"/>
</dbReference>
<dbReference type="Gene3D" id="1.20.1250.20">
    <property type="entry name" value="MFS general substrate transporter like domains"/>
    <property type="match status" value="1"/>
</dbReference>
<evidence type="ECO:0000256" key="2">
    <source>
        <dbReference type="ARBA" id="ARBA00022448"/>
    </source>
</evidence>
<feature type="transmembrane region" description="Helical" evidence="6">
    <location>
        <begin position="29"/>
        <end position="49"/>
    </location>
</feature>
<dbReference type="GO" id="GO:0005886">
    <property type="term" value="C:plasma membrane"/>
    <property type="evidence" value="ECO:0007669"/>
    <property type="project" value="UniProtKB-SubCell"/>
</dbReference>
<keyword evidence="5 6" id="KW-0472">Membrane</keyword>
<feature type="domain" description="Major facilitator superfamily (MFS) profile" evidence="7">
    <location>
        <begin position="11"/>
        <end position="400"/>
    </location>
</feature>
<evidence type="ECO:0000256" key="5">
    <source>
        <dbReference type="ARBA" id="ARBA00023136"/>
    </source>
</evidence>
<feature type="transmembrane region" description="Helical" evidence="6">
    <location>
        <begin position="177"/>
        <end position="197"/>
    </location>
</feature>
<dbReference type="InterPro" id="IPR052714">
    <property type="entry name" value="MFS_Exporter"/>
</dbReference>
<dbReference type="PANTHER" id="PTHR23531">
    <property type="entry name" value="QUINOLENE RESISTANCE PROTEIN NORA"/>
    <property type="match status" value="1"/>
</dbReference>
<keyword evidence="3 6" id="KW-0812">Transmembrane</keyword>
<dbReference type="OrthoDB" id="2545864at2"/>
<evidence type="ECO:0000259" key="7">
    <source>
        <dbReference type="PROSITE" id="PS50850"/>
    </source>
</evidence>
<dbReference type="InterPro" id="IPR011701">
    <property type="entry name" value="MFS"/>
</dbReference>
<proteinExistence type="predicted"/>
<dbReference type="PROSITE" id="PS50850">
    <property type="entry name" value="MFS"/>
    <property type="match status" value="1"/>
</dbReference>
<dbReference type="Proteomes" id="UP000323257">
    <property type="component" value="Unassembled WGS sequence"/>
</dbReference>
<feature type="transmembrane region" description="Helical" evidence="6">
    <location>
        <begin position="226"/>
        <end position="247"/>
    </location>
</feature>
<dbReference type="EMBL" id="VNHS01000012">
    <property type="protein sequence ID" value="TYP70076.1"/>
    <property type="molecule type" value="Genomic_DNA"/>
</dbReference>
<evidence type="ECO:0000313" key="8">
    <source>
        <dbReference type="EMBL" id="TYP70076.1"/>
    </source>
</evidence>
<evidence type="ECO:0000256" key="4">
    <source>
        <dbReference type="ARBA" id="ARBA00022989"/>
    </source>
</evidence>
<keyword evidence="4 6" id="KW-1133">Transmembrane helix</keyword>
<dbReference type="AlphaFoldDB" id="A0A5S5BUS9"/>
<evidence type="ECO:0000256" key="6">
    <source>
        <dbReference type="SAM" id="Phobius"/>
    </source>
</evidence>
<dbReference type="RefSeq" id="WP_148932437.1">
    <property type="nucleotide sequence ID" value="NZ_VNHS01000012.1"/>
</dbReference>
<feature type="transmembrane region" description="Helical" evidence="6">
    <location>
        <begin position="149"/>
        <end position="171"/>
    </location>
</feature>
<comment type="subcellular location">
    <subcellularLocation>
        <location evidence="1">Cell membrane</location>
        <topology evidence="1">Multi-pass membrane protein</topology>
    </subcellularLocation>
</comment>
<feature type="transmembrane region" description="Helical" evidence="6">
    <location>
        <begin position="115"/>
        <end position="137"/>
    </location>
</feature>
<comment type="caution">
    <text evidence="8">The sequence shown here is derived from an EMBL/GenBank/DDBJ whole genome shotgun (WGS) entry which is preliminary data.</text>
</comment>
<dbReference type="Pfam" id="PF07690">
    <property type="entry name" value="MFS_1"/>
    <property type="match status" value="1"/>
</dbReference>
<feature type="transmembrane region" description="Helical" evidence="6">
    <location>
        <begin position="289"/>
        <end position="308"/>
    </location>
</feature>
<feature type="transmembrane region" description="Helical" evidence="6">
    <location>
        <begin position="259"/>
        <end position="277"/>
    </location>
</feature>
<protein>
    <submittedName>
        <fullName evidence="8">Putative MFS family arabinose efflux permease</fullName>
    </submittedName>
</protein>
<feature type="transmembrane region" description="Helical" evidence="6">
    <location>
        <begin position="374"/>
        <end position="396"/>
    </location>
</feature>
<evidence type="ECO:0000256" key="1">
    <source>
        <dbReference type="ARBA" id="ARBA00004651"/>
    </source>
</evidence>
<reference evidence="8 9" key="1">
    <citation type="submission" date="2019-07" db="EMBL/GenBank/DDBJ databases">
        <title>Genomic Encyclopedia of Type Strains, Phase III (KMG-III): the genomes of soil and plant-associated and newly described type strains.</title>
        <authorList>
            <person name="Whitman W."/>
        </authorList>
    </citation>
    <scope>NUCLEOTIDE SEQUENCE [LARGE SCALE GENOMIC DNA]</scope>
    <source>
        <strain evidence="8 9">BL24</strain>
    </source>
</reference>
<dbReference type="PANTHER" id="PTHR23531:SF2">
    <property type="entry name" value="PERMEASE"/>
    <property type="match status" value="1"/>
</dbReference>
<keyword evidence="2" id="KW-0813">Transport</keyword>
<dbReference type="GO" id="GO:0022857">
    <property type="term" value="F:transmembrane transporter activity"/>
    <property type="evidence" value="ECO:0007669"/>
    <property type="project" value="InterPro"/>
</dbReference>
<dbReference type="SUPFAM" id="SSF103473">
    <property type="entry name" value="MFS general substrate transporter"/>
    <property type="match status" value="1"/>
</dbReference>
<organism evidence="8 9">
    <name type="scientific">Paenibacillus methanolicus</name>
    <dbReference type="NCBI Taxonomy" id="582686"/>
    <lineage>
        <taxon>Bacteria</taxon>
        <taxon>Bacillati</taxon>
        <taxon>Bacillota</taxon>
        <taxon>Bacilli</taxon>
        <taxon>Bacillales</taxon>
        <taxon>Paenibacillaceae</taxon>
        <taxon>Paenibacillus</taxon>
    </lineage>
</organism>
<feature type="transmembrane region" description="Helical" evidence="6">
    <location>
        <begin position="61"/>
        <end position="79"/>
    </location>
</feature>
<accession>A0A5S5BUS9</accession>
<name>A0A5S5BUS9_9BACL</name>
<sequence length="405" mass="44038">MKVTEHSEKAAAVVSTAKNPLFGLNALKIYGMAVLFYTTSHMLLILLPLSSNKLGASPAQIGLIMGTYMFTSMFLRPVAGTIVDKLGAKRILLATLLLNAVVLSLYSIQELWLFAVLRIMQGVILSFFSMVSHLMIIEALPEEARGQGLSLFSLSSMLPYTYGPFLVLYFFDRVPTMSLFMALIPLGLAALLIGANVRVPERRTNSPSHGSITSNENYAGWRDPQLLFPSAVILLAYAVIGTVAAFLPLYLEERGLPNAGLYFLTETAVLILFRFFGRKLIPTEPRFPFKMVVLLIGLMTAAAGLLLISDSLALIVLAAICNGTALSMLYPTLLTYVTFIVPERFRGQGIGWFIAAADFGTSAGIWALSLLANAFSYEAMFSGCIGIGASAILLLVSYRRMGSRI</sequence>
<feature type="transmembrane region" description="Helical" evidence="6">
    <location>
        <begin position="314"/>
        <end position="337"/>
    </location>
</feature>